<protein>
    <submittedName>
        <fullName evidence="4">TetR family transcriptional regulator</fullName>
    </submittedName>
</protein>
<name>A0ABZ1GN53_9ACTN</name>
<dbReference type="EMBL" id="CP109134">
    <property type="protein sequence ID" value="WSD07355.1"/>
    <property type="molecule type" value="Genomic_DNA"/>
</dbReference>
<proteinExistence type="predicted"/>
<feature type="region of interest" description="Disordered" evidence="2">
    <location>
        <begin position="195"/>
        <end position="245"/>
    </location>
</feature>
<evidence type="ECO:0000313" key="5">
    <source>
        <dbReference type="Proteomes" id="UP001335325"/>
    </source>
</evidence>
<dbReference type="SUPFAM" id="SSF46689">
    <property type="entry name" value="Homeodomain-like"/>
    <property type="match status" value="1"/>
</dbReference>
<organism evidence="4 5">
    <name type="scientific">Streptomyces hirsutus</name>
    <dbReference type="NCBI Taxonomy" id="35620"/>
    <lineage>
        <taxon>Bacteria</taxon>
        <taxon>Bacillati</taxon>
        <taxon>Actinomycetota</taxon>
        <taxon>Actinomycetes</taxon>
        <taxon>Kitasatosporales</taxon>
        <taxon>Streptomycetaceae</taxon>
        <taxon>Streptomyces</taxon>
    </lineage>
</organism>
<sequence length="245" mass="26502">MARSEAARTALLDAAERLFVQSGISHVSDRKVAEAAGNTNHSAVGYYFGGREGLLRALLARHLRALEEPRRAMFERSDSLLDDVRALVVPVTDSLAELPQPTWRARFVSQAMHDPVATELVRGMAAEAPTATLIIRSVVSHLGHLPREIVRGRATLMTHIVMSACADMEERAERDGEPPHWHAAGDFLSDSIAGMLTAPVSRRPETSEEGRGDEEHPPQPGGDAPPAGRATTRSAGPRHPPAARE</sequence>
<keyword evidence="5" id="KW-1185">Reference proteome</keyword>
<evidence type="ECO:0000256" key="2">
    <source>
        <dbReference type="SAM" id="MobiDB-lite"/>
    </source>
</evidence>
<keyword evidence="1" id="KW-0238">DNA-binding</keyword>
<evidence type="ECO:0000256" key="1">
    <source>
        <dbReference type="ARBA" id="ARBA00023125"/>
    </source>
</evidence>
<reference evidence="4 5" key="1">
    <citation type="submission" date="2022-10" db="EMBL/GenBank/DDBJ databases">
        <title>The complete genomes of actinobacterial strains from the NBC collection.</title>
        <authorList>
            <person name="Joergensen T.S."/>
            <person name="Alvarez Arevalo M."/>
            <person name="Sterndorff E.B."/>
            <person name="Faurdal D."/>
            <person name="Vuksanovic O."/>
            <person name="Mourched A.-S."/>
            <person name="Charusanti P."/>
            <person name="Shaw S."/>
            <person name="Blin K."/>
            <person name="Weber T."/>
        </authorList>
    </citation>
    <scope>NUCLEOTIDE SEQUENCE [LARGE SCALE GENOMIC DNA]</scope>
    <source>
        <strain evidence="4 5">NBC 01753</strain>
    </source>
</reference>
<dbReference type="Proteomes" id="UP001335325">
    <property type="component" value="Chromosome"/>
</dbReference>
<feature type="compositionally biased region" description="Basic and acidic residues" evidence="2">
    <location>
        <begin position="202"/>
        <end position="217"/>
    </location>
</feature>
<dbReference type="InterPro" id="IPR009057">
    <property type="entry name" value="Homeodomain-like_sf"/>
</dbReference>
<dbReference type="Pfam" id="PF00440">
    <property type="entry name" value="TetR_N"/>
    <property type="match status" value="1"/>
</dbReference>
<dbReference type="Gene3D" id="1.10.357.10">
    <property type="entry name" value="Tetracycline Repressor, domain 2"/>
    <property type="match status" value="1"/>
</dbReference>
<dbReference type="InterPro" id="IPR001647">
    <property type="entry name" value="HTH_TetR"/>
</dbReference>
<feature type="compositionally biased region" description="Low complexity" evidence="2">
    <location>
        <begin position="221"/>
        <end position="230"/>
    </location>
</feature>
<evidence type="ECO:0000259" key="3">
    <source>
        <dbReference type="Pfam" id="PF00440"/>
    </source>
</evidence>
<feature type="domain" description="HTH tetR-type" evidence="3">
    <location>
        <begin position="11"/>
        <end position="58"/>
    </location>
</feature>
<gene>
    <name evidence="4" type="ORF">OIE73_17355</name>
</gene>
<accession>A0ABZ1GN53</accession>
<dbReference type="GeneID" id="91544373"/>
<evidence type="ECO:0000313" key="4">
    <source>
        <dbReference type="EMBL" id="WSD07355.1"/>
    </source>
</evidence>
<dbReference type="RefSeq" id="WP_326753408.1">
    <property type="nucleotide sequence ID" value="NZ_CP109134.1"/>
</dbReference>